<keyword evidence="2" id="KW-1185">Reference proteome</keyword>
<protein>
    <submittedName>
        <fullName evidence="1">Uncharacterized protein</fullName>
    </submittedName>
</protein>
<evidence type="ECO:0000313" key="1">
    <source>
        <dbReference type="EMBL" id="RNA17613.1"/>
    </source>
</evidence>
<dbReference type="Proteomes" id="UP000276133">
    <property type="component" value="Unassembled WGS sequence"/>
</dbReference>
<name>A0A3M7R217_BRAPC</name>
<comment type="caution">
    <text evidence="1">The sequence shown here is derived from an EMBL/GenBank/DDBJ whole genome shotgun (WGS) entry which is preliminary data.</text>
</comment>
<dbReference type="AlphaFoldDB" id="A0A3M7R217"/>
<sequence>MAALIFQFYRNQKNFYHLKVLILIHFYNFKINQQASALIINFIEEKKTFSQFNNKTKSISTTKDYQWIPYINNFIGTKFNNKFTFFF</sequence>
<organism evidence="1 2">
    <name type="scientific">Brachionus plicatilis</name>
    <name type="common">Marine rotifer</name>
    <name type="synonym">Brachionus muelleri</name>
    <dbReference type="NCBI Taxonomy" id="10195"/>
    <lineage>
        <taxon>Eukaryota</taxon>
        <taxon>Metazoa</taxon>
        <taxon>Spiralia</taxon>
        <taxon>Gnathifera</taxon>
        <taxon>Rotifera</taxon>
        <taxon>Eurotatoria</taxon>
        <taxon>Monogononta</taxon>
        <taxon>Pseudotrocha</taxon>
        <taxon>Ploima</taxon>
        <taxon>Brachionidae</taxon>
        <taxon>Brachionus</taxon>
    </lineage>
</organism>
<accession>A0A3M7R217</accession>
<evidence type="ECO:0000313" key="2">
    <source>
        <dbReference type="Proteomes" id="UP000276133"/>
    </source>
</evidence>
<reference evidence="1 2" key="1">
    <citation type="journal article" date="2018" name="Sci. Rep.">
        <title>Genomic signatures of local adaptation to the degree of environmental predictability in rotifers.</title>
        <authorList>
            <person name="Franch-Gras L."/>
            <person name="Hahn C."/>
            <person name="Garcia-Roger E.M."/>
            <person name="Carmona M.J."/>
            <person name="Serra M."/>
            <person name="Gomez A."/>
        </authorList>
    </citation>
    <scope>NUCLEOTIDE SEQUENCE [LARGE SCALE GENOMIC DNA]</scope>
    <source>
        <strain evidence="1">HYR1</strain>
    </source>
</reference>
<dbReference type="EMBL" id="REGN01004418">
    <property type="protein sequence ID" value="RNA17613.1"/>
    <property type="molecule type" value="Genomic_DNA"/>
</dbReference>
<proteinExistence type="predicted"/>
<gene>
    <name evidence="1" type="ORF">BpHYR1_039906</name>
</gene>